<dbReference type="Proteomes" id="UP001596113">
    <property type="component" value="Unassembled WGS sequence"/>
</dbReference>
<keyword evidence="2" id="KW-1185">Reference proteome</keyword>
<comment type="caution">
    <text evidence="1">The sequence shown here is derived from an EMBL/GenBank/DDBJ whole genome shotgun (WGS) entry which is preliminary data.</text>
</comment>
<organism evidence="1 2">
    <name type="scientific">Cohnella soli</name>
    <dbReference type="NCBI Taxonomy" id="425005"/>
    <lineage>
        <taxon>Bacteria</taxon>
        <taxon>Bacillati</taxon>
        <taxon>Bacillota</taxon>
        <taxon>Bacilli</taxon>
        <taxon>Bacillales</taxon>
        <taxon>Paenibacillaceae</taxon>
        <taxon>Cohnella</taxon>
    </lineage>
</organism>
<gene>
    <name evidence="1" type="ORF">ACFPOF_24460</name>
</gene>
<protein>
    <submittedName>
        <fullName evidence="1">Uncharacterized protein</fullName>
    </submittedName>
</protein>
<dbReference type="EMBL" id="JBHSMI010000052">
    <property type="protein sequence ID" value="MFC5405906.1"/>
    <property type="molecule type" value="Genomic_DNA"/>
</dbReference>
<name>A0ABW0HXK0_9BACL</name>
<accession>A0ABW0HXK0</accession>
<proteinExistence type="predicted"/>
<reference evidence="2" key="1">
    <citation type="journal article" date="2019" name="Int. J. Syst. Evol. Microbiol.">
        <title>The Global Catalogue of Microorganisms (GCM) 10K type strain sequencing project: providing services to taxonomists for standard genome sequencing and annotation.</title>
        <authorList>
            <consortium name="The Broad Institute Genomics Platform"/>
            <consortium name="The Broad Institute Genome Sequencing Center for Infectious Disease"/>
            <person name="Wu L."/>
            <person name="Ma J."/>
        </authorList>
    </citation>
    <scope>NUCLEOTIDE SEQUENCE [LARGE SCALE GENOMIC DNA]</scope>
    <source>
        <strain evidence="2">CGMCC 1.18575</strain>
    </source>
</reference>
<sequence>MRRKTIWTVAEWLLVAVLLLLLVQERMLPIGSLSAEEAFRDSEKSFHYGPSEIIRKINEPDTRNQVVFLSRYKDWFSAPSVVKRATGWGPGNGSVGGMKIDPNKPLSYSWEGNSGGSSMMRYKFFGYVPDDRISTVELLKTDSVTGKKAPLRESLLHDRMFIFLWQDKNGHREWEAIRGLDSNGQVIFEEKLN</sequence>
<dbReference type="RefSeq" id="WP_378137613.1">
    <property type="nucleotide sequence ID" value="NZ_JBHSMI010000052.1"/>
</dbReference>
<evidence type="ECO:0000313" key="2">
    <source>
        <dbReference type="Proteomes" id="UP001596113"/>
    </source>
</evidence>
<evidence type="ECO:0000313" key="1">
    <source>
        <dbReference type="EMBL" id="MFC5405906.1"/>
    </source>
</evidence>